<keyword evidence="2" id="KW-1185">Reference proteome</keyword>
<dbReference type="Gene3D" id="3.40.50.450">
    <property type="match status" value="1"/>
</dbReference>
<evidence type="ECO:0000313" key="1">
    <source>
        <dbReference type="EMBL" id="QEL13743.1"/>
    </source>
</evidence>
<reference evidence="2" key="1">
    <citation type="submission" date="2019-08" db="EMBL/GenBank/DDBJ databases">
        <title>Limnoglobus roseus gen. nov., sp. nov., a novel freshwater planctomycete with a giant genome from the family Gemmataceae.</title>
        <authorList>
            <person name="Kulichevskaya I.S."/>
            <person name="Naumoff D.G."/>
            <person name="Miroshnikov K."/>
            <person name="Ivanova A."/>
            <person name="Philippov D.A."/>
            <person name="Hakobyan A."/>
            <person name="Rijpstra I.C."/>
            <person name="Sinninghe Damste J.S."/>
            <person name="Liesack W."/>
            <person name="Dedysh S.N."/>
        </authorList>
    </citation>
    <scope>NUCLEOTIDE SEQUENCE [LARGE SCALE GENOMIC DNA]</scope>
    <source>
        <strain evidence="2">PX52</strain>
    </source>
</reference>
<dbReference type="RefSeq" id="WP_168218780.1">
    <property type="nucleotide sequence ID" value="NZ_CP042425.1"/>
</dbReference>
<organism evidence="1 2">
    <name type="scientific">Limnoglobus roseus</name>
    <dbReference type="NCBI Taxonomy" id="2598579"/>
    <lineage>
        <taxon>Bacteria</taxon>
        <taxon>Pseudomonadati</taxon>
        <taxon>Planctomycetota</taxon>
        <taxon>Planctomycetia</taxon>
        <taxon>Gemmatales</taxon>
        <taxon>Gemmataceae</taxon>
        <taxon>Limnoglobus</taxon>
    </lineage>
</organism>
<name>A0A5C1A5X3_9BACT</name>
<sequence>MHDLRTPPLIQPISGPLIFLAGPIQGAPDWQSEAVRWFAENAPGVTIASPRRAYRPGEFDYAAQVDWETHHLRAAAEDGVILFWLAKEVVPTPGRAYAQTSRFELAEWKVRHERDGTKLVVGIEPGFSGERYICHRFGQDCPAVPLCGTLAETCRTAHELLKASRAP</sequence>
<dbReference type="Proteomes" id="UP000324974">
    <property type="component" value="Chromosome"/>
</dbReference>
<dbReference type="KEGG" id="lrs:PX52LOC_00601"/>
<evidence type="ECO:0000313" key="2">
    <source>
        <dbReference type="Proteomes" id="UP000324974"/>
    </source>
</evidence>
<gene>
    <name evidence="1" type="ORF">PX52LOC_00601</name>
</gene>
<accession>A0A5C1A5X3</accession>
<protein>
    <recommendedName>
        <fullName evidence="3">Nucleoside 2-deoxyribosyltransferase</fullName>
    </recommendedName>
</protein>
<dbReference type="InterPro" id="IPR039470">
    <property type="entry name" value="Nuc_deoxyri_tr2"/>
</dbReference>
<proteinExistence type="predicted"/>
<dbReference type="Pfam" id="PF15891">
    <property type="entry name" value="Nuc_deoxyri_tr2"/>
    <property type="match status" value="1"/>
</dbReference>
<dbReference type="AlphaFoldDB" id="A0A5C1A5X3"/>
<evidence type="ECO:0008006" key="3">
    <source>
        <dbReference type="Google" id="ProtNLM"/>
    </source>
</evidence>
<dbReference type="EMBL" id="CP042425">
    <property type="protein sequence ID" value="QEL13743.1"/>
    <property type="molecule type" value="Genomic_DNA"/>
</dbReference>